<comment type="caution">
    <text evidence="2">The sequence shown here is derived from an EMBL/GenBank/DDBJ whole genome shotgun (WGS) entry which is preliminary data.</text>
</comment>
<organism evidence="2 3">
    <name type="scientific">Paramarasmius palmivorus</name>
    <dbReference type="NCBI Taxonomy" id="297713"/>
    <lineage>
        <taxon>Eukaryota</taxon>
        <taxon>Fungi</taxon>
        <taxon>Dikarya</taxon>
        <taxon>Basidiomycota</taxon>
        <taxon>Agaricomycotina</taxon>
        <taxon>Agaricomycetes</taxon>
        <taxon>Agaricomycetidae</taxon>
        <taxon>Agaricales</taxon>
        <taxon>Marasmiineae</taxon>
        <taxon>Marasmiaceae</taxon>
        <taxon>Paramarasmius</taxon>
    </lineage>
</organism>
<proteinExistence type="predicted"/>
<dbReference type="Proteomes" id="UP001383192">
    <property type="component" value="Unassembled WGS sequence"/>
</dbReference>
<name>A0AAW0CER4_9AGAR</name>
<feature type="compositionally biased region" description="Basic and acidic residues" evidence="1">
    <location>
        <begin position="7"/>
        <end position="19"/>
    </location>
</feature>
<evidence type="ECO:0000313" key="3">
    <source>
        <dbReference type="Proteomes" id="UP001383192"/>
    </source>
</evidence>
<evidence type="ECO:0000313" key="2">
    <source>
        <dbReference type="EMBL" id="KAK7037639.1"/>
    </source>
</evidence>
<dbReference type="AlphaFoldDB" id="A0AAW0CER4"/>
<evidence type="ECO:0000256" key="1">
    <source>
        <dbReference type="SAM" id="MobiDB-lite"/>
    </source>
</evidence>
<dbReference type="EMBL" id="JAYKXP010000045">
    <property type="protein sequence ID" value="KAK7037639.1"/>
    <property type="molecule type" value="Genomic_DNA"/>
</dbReference>
<accession>A0AAW0CER4</accession>
<reference evidence="2 3" key="1">
    <citation type="submission" date="2024-01" db="EMBL/GenBank/DDBJ databases">
        <title>A draft genome for a cacao thread blight-causing isolate of Paramarasmius palmivorus.</title>
        <authorList>
            <person name="Baruah I.K."/>
            <person name="Bukari Y."/>
            <person name="Amoako-Attah I."/>
            <person name="Meinhardt L.W."/>
            <person name="Bailey B.A."/>
            <person name="Cohen S.P."/>
        </authorList>
    </citation>
    <scope>NUCLEOTIDE SEQUENCE [LARGE SCALE GENOMIC DNA]</scope>
    <source>
        <strain evidence="2 3">GH-12</strain>
    </source>
</reference>
<protein>
    <submittedName>
        <fullName evidence="2">Uncharacterized protein</fullName>
    </submittedName>
</protein>
<feature type="region of interest" description="Disordered" evidence="1">
    <location>
        <begin position="1"/>
        <end position="27"/>
    </location>
</feature>
<sequence length="380" mass="42458">MRKRKLEQHDADSEEEPRKREKGTKSLSTTELRHLLDLSALDTTSEIHGRFDEIAEALLNAFHMIIHTKDGAEVVYRIMELEFYLWKNGHHEDPFTHGSEEQRLSGRWYFHRAPRKSADSSRSLTSLTGYRGGTRKGLDLTFGGRLATTINSPYFSQPDSQANQTDTSNNHGGILLRSIRRICDDTVISGPSLLVDEVLKQSGSTNIADVVENCWKGNISAFKEESDGERMFFKPIPAPEQEQSVTKIYRSPRIGLDLSHPGTLPEPSHPRVAFLSRGYRYFVQPDRLTVNGRPQTFLGVLKYAAPLSGGGPRCLSRKRMTELTGITEQSVNNYLGYYLNGYDKGSLKNFVGPAGKGAGGSPSSYLQMIGTVTKTRNEDV</sequence>
<keyword evidence="3" id="KW-1185">Reference proteome</keyword>
<gene>
    <name evidence="2" type="ORF">VNI00_010856</name>
</gene>